<dbReference type="PROSITE" id="PS50893">
    <property type="entry name" value="ABC_TRANSPORTER_2"/>
    <property type="match status" value="2"/>
</dbReference>
<keyword evidence="3" id="KW-0813">Transport</keyword>
<evidence type="ECO:0000256" key="5">
    <source>
        <dbReference type="ARBA" id="ARBA00022741"/>
    </source>
</evidence>
<dbReference type="SMART" id="SM00382">
    <property type="entry name" value="AAA"/>
    <property type="match status" value="2"/>
</dbReference>
<organism evidence="11 12">
    <name type="scientific">Tumebacillus algifaecis</name>
    <dbReference type="NCBI Taxonomy" id="1214604"/>
    <lineage>
        <taxon>Bacteria</taxon>
        <taxon>Bacillati</taxon>
        <taxon>Bacillota</taxon>
        <taxon>Bacilli</taxon>
        <taxon>Bacillales</taxon>
        <taxon>Alicyclobacillaceae</taxon>
        <taxon>Tumebacillus</taxon>
    </lineage>
</organism>
<dbReference type="PROSITE" id="PS00211">
    <property type="entry name" value="ABC_TRANSPORTER_1"/>
    <property type="match status" value="1"/>
</dbReference>
<dbReference type="Proteomes" id="UP000214688">
    <property type="component" value="Chromosome"/>
</dbReference>
<feature type="domain" description="ABC transporter" evidence="10">
    <location>
        <begin position="301"/>
        <end position="534"/>
    </location>
</feature>
<sequence length="555" mass="61933">MNHEKKTPFLGCEGVSVQFFDRETPVLQEMSVEIAEKEAVLLLGPSGCGKSTLAQVLSGIIPRSIEAWMKGTVYRPDRVGVMFQDPDAQFCMLTVEDEIAFSLENRRVPPAEMRGQIERLMREVRLDLPLHKPISELSGGLKQRLALACLLALEPDVLFFDEPTAQLDPENTRQVLQDIARLRHEKTIVLIEHKLESVMEWIDRVLLFAPDGSLQGEGKPEDVLRQNEDAIREYGIWTPRMWPVTWEQLLSDPQAPLAQRLERQGEGGNRKSAAQDERMSGVPTAARSSAIAPTDEREPLLDVKGLQMSYRGGRNVWSGVDVRVQPGEWVAIMGPNGAGKSTFLKAVGGLLPVSGGQVLVKGKELGTYKPEALYDLMGIVFQNPEHQFIADTVFEEVAFGGRLAKWPQEKVDRETKQLLEDFHLEALASKNPFTLSQGQKRRLSVAGMLLKNQELLLLDEPTFGQDAATTRELIERIQERNASGTTVMMATHDVELVAETATRVLVFAEGGLLFDGTPKQLFTQPDLLARAALVEPLSYEYQRRKAVREEGSVYV</sequence>
<name>A0A223D4R1_9BACL</name>
<dbReference type="Gene3D" id="3.40.50.300">
    <property type="entry name" value="P-loop containing nucleotide triphosphate hydrolases"/>
    <property type="match status" value="2"/>
</dbReference>
<dbReference type="PANTHER" id="PTHR43553">
    <property type="entry name" value="HEAVY METAL TRANSPORTER"/>
    <property type="match status" value="1"/>
</dbReference>
<proteinExistence type="inferred from homology"/>
<accession>A0A223D4R1</accession>
<dbReference type="CDD" id="cd03225">
    <property type="entry name" value="ABC_cobalt_CbiO_domain1"/>
    <property type="match status" value="2"/>
</dbReference>
<evidence type="ECO:0000256" key="1">
    <source>
        <dbReference type="ARBA" id="ARBA00004202"/>
    </source>
</evidence>
<keyword evidence="7" id="KW-1278">Translocase</keyword>
<keyword evidence="6" id="KW-0067">ATP-binding</keyword>
<dbReference type="GO" id="GO:0042626">
    <property type="term" value="F:ATPase-coupled transmembrane transporter activity"/>
    <property type="evidence" value="ECO:0007669"/>
    <property type="project" value="TreeGrafter"/>
</dbReference>
<dbReference type="GO" id="GO:0016887">
    <property type="term" value="F:ATP hydrolysis activity"/>
    <property type="evidence" value="ECO:0007669"/>
    <property type="project" value="InterPro"/>
</dbReference>
<feature type="domain" description="ABC transporter" evidence="10">
    <location>
        <begin position="10"/>
        <end position="236"/>
    </location>
</feature>
<dbReference type="InterPro" id="IPR027417">
    <property type="entry name" value="P-loop_NTPase"/>
</dbReference>
<dbReference type="RefSeq" id="WP_094237649.1">
    <property type="nucleotide sequence ID" value="NZ_CP022657.1"/>
</dbReference>
<keyword evidence="5" id="KW-0547">Nucleotide-binding</keyword>
<evidence type="ECO:0000256" key="6">
    <source>
        <dbReference type="ARBA" id="ARBA00022840"/>
    </source>
</evidence>
<evidence type="ECO:0000256" key="4">
    <source>
        <dbReference type="ARBA" id="ARBA00022475"/>
    </source>
</evidence>
<comment type="subcellular location">
    <subcellularLocation>
        <location evidence="1">Cell membrane</location>
        <topology evidence="1">Peripheral membrane protein</topology>
    </subcellularLocation>
</comment>
<dbReference type="AlphaFoldDB" id="A0A223D4R1"/>
<evidence type="ECO:0000259" key="10">
    <source>
        <dbReference type="PROSITE" id="PS50893"/>
    </source>
</evidence>
<dbReference type="InterPro" id="IPR003593">
    <property type="entry name" value="AAA+_ATPase"/>
</dbReference>
<keyword evidence="8" id="KW-0472">Membrane</keyword>
<dbReference type="OrthoDB" id="501320at2"/>
<dbReference type="SUPFAM" id="SSF52540">
    <property type="entry name" value="P-loop containing nucleoside triphosphate hydrolases"/>
    <property type="match status" value="2"/>
</dbReference>
<protein>
    <recommendedName>
        <fullName evidence="10">ABC transporter domain-containing protein</fullName>
    </recommendedName>
</protein>
<evidence type="ECO:0000313" key="12">
    <source>
        <dbReference type="Proteomes" id="UP000214688"/>
    </source>
</evidence>
<gene>
    <name evidence="11" type="ORF">CIG75_16605</name>
</gene>
<dbReference type="GO" id="GO:0043190">
    <property type="term" value="C:ATP-binding cassette (ABC) transporter complex"/>
    <property type="evidence" value="ECO:0007669"/>
    <property type="project" value="TreeGrafter"/>
</dbReference>
<feature type="compositionally biased region" description="Basic and acidic residues" evidence="9">
    <location>
        <begin position="262"/>
        <end position="279"/>
    </location>
</feature>
<keyword evidence="12" id="KW-1185">Reference proteome</keyword>
<dbReference type="InterPro" id="IPR003439">
    <property type="entry name" value="ABC_transporter-like_ATP-bd"/>
</dbReference>
<evidence type="ECO:0000256" key="8">
    <source>
        <dbReference type="ARBA" id="ARBA00023136"/>
    </source>
</evidence>
<evidence type="ECO:0000256" key="9">
    <source>
        <dbReference type="SAM" id="MobiDB-lite"/>
    </source>
</evidence>
<evidence type="ECO:0000256" key="3">
    <source>
        <dbReference type="ARBA" id="ARBA00022448"/>
    </source>
</evidence>
<evidence type="ECO:0000256" key="7">
    <source>
        <dbReference type="ARBA" id="ARBA00022967"/>
    </source>
</evidence>
<evidence type="ECO:0000313" key="11">
    <source>
        <dbReference type="EMBL" id="ASS76416.1"/>
    </source>
</evidence>
<feature type="region of interest" description="Disordered" evidence="9">
    <location>
        <begin position="262"/>
        <end position="296"/>
    </location>
</feature>
<dbReference type="InterPro" id="IPR017871">
    <property type="entry name" value="ABC_transporter-like_CS"/>
</dbReference>
<evidence type="ECO:0000256" key="2">
    <source>
        <dbReference type="ARBA" id="ARBA00005417"/>
    </source>
</evidence>
<dbReference type="InterPro" id="IPR015856">
    <property type="entry name" value="ABC_transpr_CbiO/EcfA_su"/>
</dbReference>
<comment type="similarity">
    <text evidence="2">Belongs to the ABC transporter superfamily.</text>
</comment>
<keyword evidence="4" id="KW-1003">Cell membrane</keyword>
<dbReference type="InterPro" id="IPR050095">
    <property type="entry name" value="ECF_ABC_transporter_ATP-bd"/>
</dbReference>
<dbReference type="PANTHER" id="PTHR43553:SF19">
    <property type="entry name" value="HMP_THIAMINE IMPORT ATP-BINDING PROTEIN YKOD-RELATED"/>
    <property type="match status" value="1"/>
</dbReference>
<reference evidence="11 12" key="1">
    <citation type="journal article" date="2015" name="Int. J. Syst. Evol. Microbiol.">
        <title>Tumebacillus algifaecis sp. nov., isolated from decomposing algal scum.</title>
        <authorList>
            <person name="Wu Y.F."/>
            <person name="Zhang B."/>
            <person name="Xing P."/>
            <person name="Wu Q.L."/>
            <person name="Liu S.J."/>
        </authorList>
    </citation>
    <scope>NUCLEOTIDE SEQUENCE [LARGE SCALE GENOMIC DNA]</scope>
    <source>
        <strain evidence="11 12">THMBR28</strain>
    </source>
</reference>
<dbReference type="KEGG" id="tab:CIG75_16605"/>
<dbReference type="Pfam" id="PF00005">
    <property type="entry name" value="ABC_tran"/>
    <property type="match status" value="2"/>
</dbReference>
<dbReference type="EMBL" id="CP022657">
    <property type="protein sequence ID" value="ASS76416.1"/>
    <property type="molecule type" value="Genomic_DNA"/>
</dbReference>
<dbReference type="GO" id="GO:0005524">
    <property type="term" value="F:ATP binding"/>
    <property type="evidence" value="ECO:0007669"/>
    <property type="project" value="UniProtKB-KW"/>
</dbReference>